<dbReference type="InterPro" id="IPR005801">
    <property type="entry name" value="ADC_synthase"/>
</dbReference>
<dbReference type="PANTHER" id="PTHR42839:SF2">
    <property type="entry name" value="ISOCHORISMATE SYNTHASE ENTC"/>
    <property type="match status" value="1"/>
</dbReference>
<reference evidence="3" key="1">
    <citation type="submission" date="2016-10" db="EMBL/GenBank/DDBJ databases">
        <authorList>
            <person name="Varghese N."/>
            <person name="Submissions S."/>
        </authorList>
    </citation>
    <scope>NUCLEOTIDE SEQUENCE [LARGE SCALE GENOMIC DNA]</scope>
    <source>
        <strain evidence="3">DSM 24729</strain>
    </source>
</reference>
<feature type="domain" description="Chorismate-utilising enzyme C-terminal" evidence="1">
    <location>
        <begin position="99"/>
        <end position="296"/>
    </location>
</feature>
<feature type="domain" description="Chorismate-utilising enzyme C-terminal" evidence="1">
    <location>
        <begin position="316"/>
        <end position="359"/>
    </location>
</feature>
<accession>A0A1G7J2P4</accession>
<dbReference type="EMBL" id="FNBD01000008">
    <property type="protein sequence ID" value="SDF19200.1"/>
    <property type="molecule type" value="Genomic_DNA"/>
</dbReference>
<organism evidence="2 3">
    <name type="scientific">Cellulophaga baltica</name>
    <dbReference type="NCBI Taxonomy" id="76594"/>
    <lineage>
        <taxon>Bacteria</taxon>
        <taxon>Pseudomonadati</taxon>
        <taxon>Bacteroidota</taxon>
        <taxon>Flavobacteriia</taxon>
        <taxon>Flavobacteriales</taxon>
        <taxon>Flavobacteriaceae</taxon>
        <taxon>Cellulophaga</taxon>
    </lineage>
</organism>
<dbReference type="Pfam" id="PF00425">
    <property type="entry name" value="Chorismate_bind"/>
    <property type="match status" value="2"/>
</dbReference>
<dbReference type="RefSeq" id="WP_074538864.1">
    <property type="nucleotide sequence ID" value="NZ_FNBD01000008.1"/>
</dbReference>
<dbReference type="AlphaFoldDB" id="A0A1G7J2P4"/>
<keyword evidence="3" id="KW-1185">Reference proteome</keyword>
<dbReference type="InterPro" id="IPR015890">
    <property type="entry name" value="Chorismate_C"/>
</dbReference>
<dbReference type="PANTHER" id="PTHR42839">
    <property type="entry name" value="ISOCHORISMATE SYNTHASE ENTC"/>
    <property type="match status" value="1"/>
</dbReference>
<dbReference type="Proteomes" id="UP000182114">
    <property type="component" value="Unassembled WGS sequence"/>
</dbReference>
<sequence length="368" mass="41614">MQNDFFQKAKNHLNASKPFVLYRKPLETAITGLFQSTDALHVVTDFSKTGFVFAPFDSDGKTILLQVDEKTVTEYIAKEVNSATGIFKSITEDQDQEFHINLVQKGIDAIAQYGLRKVVLSRKIEVKTSKSAFALFKTLLDNYSNAFCYLWYHPKVGLWLGATPEILLRTENRQLKTMSLAGTKKAEGAQAPVWGAKELEEQQMVTDYIASSLKETVSKLTISETESVRAGNLWHLRTSVSGGLSNYNLKEIIAALHPTPAVCGLPKKEAKAFILENENYTREFYTGFLGELNFKEENFRSSNRRNRENQAYRTVKNTTSLYVNLRCMQLKDDKAWVYVGGGITQESDPEKEWEETVAKSNTMLKVVL</sequence>
<dbReference type="Gene3D" id="3.60.120.10">
    <property type="entry name" value="Anthranilate synthase"/>
    <property type="match status" value="1"/>
</dbReference>
<name>A0A1G7J2P4_9FLAO</name>
<gene>
    <name evidence="2" type="ORF">SAMN04487992_108176</name>
</gene>
<dbReference type="SUPFAM" id="SSF56322">
    <property type="entry name" value="ADC synthase"/>
    <property type="match status" value="1"/>
</dbReference>
<evidence type="ECO:0000313" key="3">
    <source>
        <dbReference type="Proteomes" id="UP000182114"/>
    </source>
</evidence>
<evidence type="ECO:0000313" key="2">
    <source>
        <dbReference type="EMBL" id="SDF19200.1"/>
    </source>
</evidence>
<evidence type="ECO:0000259" key="1">
    <source>
        <dbReference type="Pfam" id="PF00425"/>
    </source>
</evidence>
<dbReference type="eggNOG" id="COG1169">
    <property type="taxonomic scope" value="Bacteria"/>
</dbReference>
<protein>
    <submittedName>
        <fullName evidence="2">Isochorismate synthase</fullName>
    </submittedName>
</protein>
<proteinExistence type="predicted"/>